<dbReference type="Gene3D" id="2.60.40.640">
    <property type="match status" value="1"/>
</dbReference>
<keyword evidence="3" id="KW-0813">Transport</keyword>
<dbReference type="InterPro" id="IPR005829">
    <property type="entry name" value="Sugar_transporter_CS"/>
</dbReference>
<dbReference type="GO" id="GO:0015793">
    <property type="term" value="P:glycerol transmembrane transport"/>
    <property type="evidence" value="ECO:0007669"/>
    <property type="project" value="TreeGrafter"/>
</dbReference>
<dbReference type="InterPro" id="IPR005828">
    <property type="entry name" value="MFS_sugar_transport-like"/>
</dbReference>
<dbReference type="NCBIfam" id="TIGR00879">
    <property type="entry name" value="SP"/>
    <property type="match status" value="1"/>
</dbReference>
<organism evidence="10 11">
    <name type="scientific">Aspergillus pseudonomiae</name>
    <dbReference type="NCBI Taxonomy" id="1506151"/>
    <lineage>
        <taxon>Eukaryota</taxon>
        <taxon>Fungi</taxon>
        <taxon>Dikarya</taxon>
        <taxon>Ascomycota</taxon>
        <taxon>Pezizomycotina</taxon>
        <taxon>Eurotiomycetes</taxon>
        <taxon>Eurotiomycetidae</taxon>
        <taxon>Eurotiales</taxon>
        <taxon>Aspergillaceae</taxon>
        <taxon>Aspergillus</taxon>
        <taxon>Aspergillus subgen. Circumdati</taxon>
    </lineage>
</organism>
<dbReference type="Gene3D" id="1.20.1250.20">
    <property type="entry name" value="MFS general substrate transporter like domains"/>
    <property type="match status" value="1"/>
</dbReference>
<feature type="transmembrane region" description="Helical" evidence="8">
    <location>
        <begin position="726"/>
        <end position="744"/>
    </location>
</feature>
<feature type="transmembrane region" description="Helical" evidence="8">
    <location>
        <begin position="496"/>
        <end position="513"/>
    </location>
</feature>
<dbReference type="Pfam" id="PF00083">
    <property type="entry name" value="Sugar_tr"/>
    <property type="match status" value="1"/>
</dbReference>
<evidence type="ECO:0000256" key="4">
    <source>
        <dbReference type="ARBA" id="ARBA00022692"/>
    </source>
</evidence>
<evidence type="ECO:0000313" key="10">
    <source>
        <dbReference type="EMBL" id="KAE8403383.1"/>
    </source>
</evidence>
<dbReference type="GeneID" id="43669515"/>
<gene>
    <name evidence="10" type="ORF">BDV37DRAFT_272150</name>
</gene>
<comment type="subcellular location">
    <subcellularLocation>
        <location evidence="1">Membrane</location>
        <topology evidence="1">Multi-pass membrane protein</topology>
    </subcellularLocation>
</comment>
<dbReference type="PANTHER" id="PTHR48022">
    <property type="entry name" value="PLASTIDIC GLUCOSE TRANSPORTER 4"/>
    <property type="match status" value="1"/>
</dbReference>
<comment type="similarity">
    <text evidence="2">Belongs to the major facilitator superfamily. Sugar transporter (TC 2.A.1.1) family.</text>
</comment>
<dbReference type="PRINTS" id="PR00171">
    <property type="entry name" value="SUGRTRNSPORT"/>
</dbReference>
<evidence type="ECO:0000256" key="7">
    <source>
        <dbReference type="SAM" id="MobiDB-lite"/>
    </source>
</evidence>
<feature type="transmembrane region" description="Helical" evidence="8">
    <location>
        <begin position="756"/>
        <end position="775"/>
    </location>
</feature>
<dbReference type="InterPro" id="IPR003663">
    <property type="entry name" value="Sugar/inositol_transpt"/>
</dbReference>
<dbReference type="GO" id="GO:0005351">
    <property type="term" value="F:carbohydrate:proton symporter activity"/>
    <property type="evidence" value="ECO:0007669"/>
    <property type="project" value="TreeGrafter"/>
</dbReference>
<dbReference type="InterPro" id="IPR020846">
    <property type="entry name" value="MFS_dom"/>
</dbReference>
<reference evidence="10 11" key="1">
    <citation type="submission" date="2019-04" db="EMBL/GenBank/DDBJ databases">
        <authorList>
            <consortium name="DOE Joint Genome Institute"/>
            <person name="Mondo S."/>
            <person name="Kjaerbolling I."/>
            <person name="Vesth T."/>
            <person name="Frisvad J.C."/>
            <person name="Nybo J.L."/>
            <person name="Theobald S."/>
            <person name="Kildgaard S."/>
            <person name="Isbrandt T."/>
            <person name="Kuo A."/>
            <person name="Sato A."/>
            <person name="Lyhne E.K."/>
            <person name="Kogle M.E."/>
            <person name="Wiebenga A."/>
            <person name="Kun R.S."/>
            <person name="Lubbers R.J."/>
            <person name="Makela M.R."/>
            <person name="Barry K."/>
            <person name="Chovatia M."/>
            <person name="Clum A."/>
            <person name="Daum C."/>
            <person name="Haridas S."/>
            <person name="He G."/>
            <person name="LaButti K."/>
            <person name="Lipzen A."/>
            <person name="Riley R."/>
            <person name="Salamov A."/>
            <person name="Simmons B.A."/>
            <person name="Magnuson J.K."/>
            <person name="Henrissat B."/>
            <person name="Mortensen U.H."/>
            <person name="Larsen T.O."/>
            <person name="Devries R.P."/>
            <person name="Grigoriev I.V."/>
            <person name="Machida M."/>
            <person name="Baker S.E."/>
            <person name="Andersen M.R."/>
            <person name="Cantor M.N."/>
            <person name="Hua S.X."/>
        </authorList>
    </citation>
    <scope>NUCLEOTIDE SEQUENCE [LARGE SCALE GENOMIC DNA]</scope>
    <source>
        <strain evidence="10 11">CBS 119388</strain>
    </source>
</reference>
<feature type="transmembrane region" description="Helical" evidence="8">
    <location>
        <begin position="693"/>
        <end position="714"/>
    </location>
</feature>
<name>A0A5N7DBH7_9EURO</name>
<evidence type="ECO:0000256" key="6">
    <source>
        <dbReference type="ARBA" id="ARBA00023136"/>
    </source>
</evidence>
<evidence type="ECO:0000256" key="2">
    <source>
        <dbReference type="ARBA" id="ARBA00010992"/>
    </source>
</evidence>
<dbReference type="GO" id="GO:0016020">
    <property type="term" value="C:membrane"/>
    <property type="evidence" value="ECO:0007669"/>
    <property type="project" value="UniProtKB-SubCell"/>
</dbReference>
<keyword evidence="6 8" id="KW-0472">Membrane</keyword>
<dbReference type="PROSITE" id="PS50850">
    <property type="entry name" value="MFS"/>
    <property type="match status" value="1"/>
</dbReference>
<keyword evidence="4 8" id="KW-0812">Transmembrane</keyword>
<dbReference type="InterPro" id="IPR036259">
    <property type="entry name" value="MFS_trans_sf"/>
</dbReference>
<dbReference type="Proteomes" id="UP000325579">
    <property type="component" value="Unassembled WGS sequence"/>
</dbReference>
<feature type="transmembrane region" description="Helical" evidence="8">
    <location>
        <begin position="564"/>
        <end position="586"/>
    </location>
</feature>
<evidence type="ECO:0000256" key="3">
    <source>
        <dbReference type="ARBA" id="ARBA00022448"/>
    </source>
</evidence>
<dbReference type="AlphaFoldDB" id="A0A5N7DBH7"/>
<feature type="transmembrane region" description="Helical" evidence="8">
    <location>
        <begin position="815"/>
        <end position="836"/>
    </location>
</feature>
<feature type="domain" description="Major facilitator superfamily (MFS) profile" evidence="9">
    <location>
        <begin position="379"/>
        <end position="840"/>
    </location>
</feature>
<feature type="transmembrane region" description="Helical" evidence="8">
    <location>
        <begin position="471"/>
        <end position="490"/>
    </location>
</feature>
<sequence length="915" mass="101899">MLQPSLHAPDYITRTKSREPELTINLTEPAVFIPTYTHKSAVLRGSCELKIKETLMVKKLTVNFSGVSHVHWPHGLYDSKTIADRTLTVFGPDISGTAPQYHADQENLGMLETGITECNTSRQKCGLWGTITNKLCSKCKSTAAPEYQLLNPGTYTYDFEMILSPQLPESVNVRRSHVQYNVRACLELPGHFRHSIIQNMPIAAIHCPAEDFVEDAEPVYIARAWKRLLRCDILMSRRGAPLCHILPVTVSFAELANTRFHGLQIYISENVQYLRKDGLVSCLGPFKRRLLYEAAEDFVPTLPPYRLGEDDDHLSEKSGCGGQESVVLTECEHKPATSEGMTLNIDLTLPTCQDHSEDNWMHFSTEYKSARVYHWLDNLLIKTSTGGRKTTVDILFLDDGFRAPEDWEATLTTAVEGVMSGIISDPAFNDMFTATKDDNTMQATVTAVYEVGCLFGAILALLFGDRTGRRWMVISGATIMIVGVVIQVSAMPGSLPLLQFIFGRVITGIGNGMNTSTIPTYQAECSKTSNRGLLICIEGGIIAIGTAIAYWIDYGAHYGPQDLVWRFPIAFQVVFGIIIIVGMFYLPESPRYLIAHDKVAEGERVLAALAGTEIEDRHTQTEKNLILDSVRASGATKAKFSDLLTGGPSQHLRRMLVGSSSQMFQQISGCNAVIYYLPVLLEQSIGQSHNFALLIGGINMICYAIFATFSWFFIEKIGRRKLFLGGSYGQCAAMIIVFACLIPGDKQSAKGAVFGFFLYMCFFGATWLPLPWLYPAELSPIKTRAKANAISTCNNWLFNFTVVMITPVMVEHIGWGTYLFFAAWNAVFIPIIWLFYPETAGRSLEEIDLIFAKGYVENMSYVRAAKELPKLSDDEIEAKAAEYGILDNNEKVEERIAEHAPQDSQEYSSYLPSQL</sequence>
<keyword evidence="11" id="KW-1185">Reference proteome</keyword>
<evidence type="ECO:0000256" key="8">
    <source>
        <dbReference type="SAM" id="Phobius"/>
    </source>
</evidence>
<evidence type="ECO:0000256" key="5">
    <source>
        <dbReference type="ARBA" id="ARBA00022989"/>
    </source>
</evidence>
<keyword evidence="5 8" id="KW-1133">Transmembrane helix</keyword>
<feature type="compositionally biased region" description="Polar residues" evidence="7">
    <location>
        <begin position="902"/>
        <end position="915"/>
    </location>
</feature>
<evidence type="ECO:0000256" key="1">
    <source>
        <dbReference type="ARBA" id="ARBA00004141"/>
    </source>
</evidence>
<dbReference type="OrthoDB" id="2333384at2759"/>
<dbReference type="InterPro" id="IPR014752">
    <property type="entry name" value="Arrestin-like_C"/>
</dbReference>
<dbReference type="PROSITE" id="PS00217">
    <property type="entry name" value="SUGAR_TRANSPORT_2"/>
    <property type="match status" value="1"/>
</dbReference>
<evidence type="ECO:0000313" key="11">
    <source>
        <dbReference type="Proteomes" id="UP000325579"/>
    </source>
</evidence>
<evidence type="ECO:0000259" key="9">
    <source>
        <dbReference type="PROSITE" id="PS50850"/>
    </source>
</evidence>
<dbReference type="EMBL" id="ML736777">
    <property type="protein sequence ID" value="KAE8403383.1"/>
    <property type="molecule type" value="Genomic_DNA"/>
</dbReference>
<dbReference type="SUPFAM" id="SSF103473">
    <property type="entry name" value="MFS general substrate transporter"/>
    <property type="match status" value="1"/>
</dbReference>
<dbReference type="RefSeq" id="XP_031940702.1">
    <property type="nucleotide sequence ID" value="XM_032084824.1"/>
</dbReference>
<dbReference type="FunFam" id="1.20.1250.20:FF:000061">
    <property type="entry name" value="MFS sugar transporter"/>
    <property type="match status" value="1"/>
</dbReference>
<accession>A0A5N7DBH7</accession>
<feature type="transmembrane region" description="Helical" evidence="8">
    <location>
        <begin position="447"/>
        <end position="464"/>
    </location>
</feature>
<dbReference type="PANTHER" id="PTHR48022:SF69">
    <property type="entry name" value="SUGAR TRANSPORTER"/>
    <property type="match status" value="1"/>
</dbReference>
<protein>
    <recommendedName>
        <fullName evidence="9">Major facilitator superfamily (MFS) profile domain-containing protein</fullName>
    </recommendedName>
</protein>
<feature type="region of interest" description="Disordered" evidence="7">
    <location>
        <begin position="896"/>
        <end position="915"/>
    </location>
</feature>
<feature type="transmembrane region" description="Helical" evidence="8">
    <location>
        <begin position="533"/>
        <end position="552"/>
    </location>
</feature>
<proteinExistence type="inferred from homology"/>
<dbReference type="InterPro" id="IPR050360">
    <property type="entry name" value="MFS_Sugar_Transporters"/>
</dbReference>